<dbReference type="Pfam" id="PF19780">
    <property type="entry name" value="DUF6265"/>
    <property type="match status" value="1"/>
</dbReference>
<comment type="caution">
    <text evidence="3">The sequence shown here is derived from an EMBL/GenBank/DDBJ whole genome shotgun (WGS) entry which is preliminary data.</text>
</comment>
<dbReference type="PROSITE" id="PS51257">
    <property type="entry name" value="PROKAR_LIPOPROTEIN"/>
    <property type="match status" value="1"/>
</dbReference>
<protein>
    <recommendedName>
        <fullName evidence="2">DUF6265 domain-containing protein</fullName>
    </recommendedName>
</protein>
<feature type="domain" description="DUF6265" evidence="2">
    <location>
        <begin position="60"/>
        <end position="167"/>
    </location>
</feature>
<evidence type="ECO:0000313" key="4">
    <source>
        <dbReference type="Proteomes" id="UP001161391"/>
    </source>
</evidence>
<sequence length="187" mass="20462">MHRALTRIPLLTMAATLAVILSFVLVACSANGQDSEAVDPDIRFLTEGVTPPDASLDDLDWFVGLWEGEVFGGIVEHRVMAAHNGHMPGLVRIRAPETDAVSMYELSSFILNDGSLTYRNRHFGADLVAYQEPEGVVDRPLVAMEDGTAYFHGITFAQTGDDTSVVAFMLTDDAGAQTKHLVYYTRK</sequence>
<evidence type="ECO:0000313" key="3">
    <source>
        <dbReference type="EMBL" id="GLQ23973.1"/>
    </source>
</evidence>
<dbReference type="EMBL" id="BSNK01000002">
    <property type="protein sequence ID" value="GLQ23973.1"/>
    <property type="molecule type" value="Genomic_DNA"/>
</dbReference>
<reference evidence="3" key="1">
    <citation type="journal article" date="2014" name="Int. J. Syst. Evol. Microbiol.">
        <title>Complete genome of a new Firmicutes species belonging to the dominant human colonic microbiota ('Ruminococcus bicirculans') reveals two chromosomes and a selective capacity to utilize plant glucans.</title>
        <authorList>
            <consortium name="NISC Comparative Sequencing Program"/>
            <person name="Wegmann U."/>
            <person name="Louis P."/>
            <person name="Goesmann A."/>
            <person name="Henrissat B."/>
            <person name="Duncan S.H."/>
            <person name="Flint H.J."/>
        </authorList>
    </citation>
    <scope>NUCLEOTIDE SEQUENCE</scope>
    <source>
        <strain evidence="3">NBRC 108219</strain>
    </source>
</reference>
<dbReference type="RefSeq" id="WP_284389941.1">
    <property type="nucleotide sequence ID" value="NZ_BSNK01000002.1"/>
</dbReference>
<feature type="chain" id="PRO_5046456513" description="DUF6265 domain-containing protein" evidence="1">
    <location>
        <begin position="33"/>
        <end position="187"/>
    </location>
</feature>
<reference evidence="3" key="2">
    <citation type="submission" date="2023-01" db="EMBL/GenBank/DDBJ databases">
        <title>Draft genome sequence of Algimonas ampicilliniresistens strain NBRC 108219.</title>
        <authorList>
            <person name="Sun Q."/>
            <person name="Mori K."/>
        </authorList>
    </citation>
    <scope>NUCLEOTIDE SEQUENCE</scope>
    <source>
        <strain evidence="3">NBRC 108219</strain>
    </source>
</reference>
<name>A0ABQ5V906_9PROT</name>
<evidence type="ECO:0000256" key="1">
    <source>
        <dbReference type="SAM" id="SignalP"/>
    </source>
</evidence>
<keyword evidence="4" id="KW-1185">Reference proteome</keyword>
<organism evidence="3 4">
    <name type="scientific">Algimonas ampicilliniresistens</name>
    <dbReference type="NCBI Taxonomy" id="1298735"/>
    <lineage>
        <taxon>Bacteria</taxon>
        <taxon>Pseudomonadati</taxon>
        <taxon>Pseudomonadota</taxon>
        <taxon>Alphaproteobacteria</taxon>
        <taxon>Maricaulales</taxon>
        <taxon>Robiginitomaculaceae</taxon>
        <taxon>Algimonas</taxon>
    </lineage>
</organism>
<dbReference type="InterPro" id="IPR046232">
    <property type="entry name" value="DUF6265"/>
</dbReference>
<accession>A0ABQ5V906</accession>
<keyword evidence="1" id="KW-0732">Signal</keyword>
<dbReference type="Proteomes" id="UP001161391">
    <property type="component" value="Unassembled WGS sequence"/>
</dbReference>
<feature type="signal peptide" evidence="1">
    <location>
        <begin position="1"/>
        <end position="32"/>
    </location>
</feature>
<gene>
    <name evidence="3" type="ORF">GCM10007853_18470</name>
</gene>
<evidence type="ECO:0000259" key="2">
    <source>
        <dbReference type="Pfam" id="PF19780"/>
    </source>
</evidence>
<proteinExistence type="predicted"/>